<dbReference type="GO" id="GO:0006412">
    <property type="term" value="P:translation"/>
    <property type="evidence" value="ECO:0007669"/>
    <property type="project" value="TreeGrafter"/>
</dbReference>
<dbReference type="Pfam" id="PF02576">
    <property type="entry name" value="RimP_N"/>
    <property type="match status" value="1"/>
</dbReference>
<accession>A0A7U4E9N7</accession>
<evidence type="ECO:0000313" key="6">
    <source>
        <dbReference type="Proteomes" id="UP000008907"/>
    </source>
</evidence>
<dbReference type="Gene3D" id="2.30.30.180">
    <property type="entry name" value="Ribosome maturation factor RimP, C-terminal domain"/>
    <property type="match status" value="1"/>
</dbReference>
<dbReference type="GO" id="GO:0005829">
    <property type="term" value="C:cytosol"/>
    <property type="evidence" value="ECO:0007669"/>
    <property type="project" value="TreeGrafter"/>
</dbReference>
<dbReference type="KEGG" id="mpf:MPUT_0474"/>
<dbReference type="AlphaFoldDB" id="A0A7U4E9N7"/>
<dbReference type="NCBIfam" id="NF011236">
    <property type="entry name" value="PRK14643.1"/>
    <property type="match status" value="1"/>
</dbReference>
<dbReference type="InterPro" id="IPR028989">
    <property type="entry name" value="RimP_N"/>
</dbReference>
<evidence type="ECO:0000259" key="4">
    <source>
        <dbReference type="Pfam" id="PF02576"/>
    </source>
</evidence>
<dbReference type="Proteomes" id="UP000008907">
    <property type="component" value="Chromosome"/>
</dbReference>
<keyword evidence="2 3" id="KW-0690">Ribosome biogenesis</keyword>
<comment type="subcellular location">
    <subcellularLocation>
        <location evidence="3">Cytoplasm</location>
    </subcellularLocation>
</comment>
<dbReference type="HAMAP" id="MF_01077">
    <property type="entry name" value="RimP"/>
    <property type="match status" value="1"/>
</dbReference>
<feature type="domain" description="Ribosome maturation factor RimP N-terminal" evidence="4">
    <location>
        <begin position="14"/>
        <end position="90"/>
    </location>
</feature>
<dbReference type="GO" id="GO:0000028">
    <property type="term" value="P:ribosomal small subunit assembly"/>
    <property type="evidence" value="ECO:0007669"/>
    <property type="project" value="TreeGrafter"/>
</dbReference>
<dbReference type="RefSeq" id="WP_014035200.1">
    <property type="nucleotide sequence ID" value="NC_015946.1"/>
</dbReference>
<dbReference type="InterPro" id="IPR035956">
    <property type="entry name" value="RimP_N_sf"/>
</dbReference>
<dbReference type="PANTHER" id="PTHR33867">
    <property type="entry name" value="RIBOSOME MATURATION FACTOR RIMP"/>
    <property type="match status" value="1"/>
</dbReference>
<dbReference type="InterPro" id="IPR036847">
    <property type="entry name" value="RimP_C_sf"/>
</dbReference>
<dbReference type="SUPFAM" id="SSF74942">
    <property type="entry name" value="YhbC-like, C-terminal domain"/>
    <property type="match status" value="1"/>
</dbReference>
<comment type="function">
    <text evidence="3">Required for maturation of 30S ribosomal subunits.</text>
</comment>
<evidence type="ECO:0000256" key="2">
    <source>
        <dbReference type="ARBA" id="ARBA00022517"/>
    </source>
</evidence>
<dbReference type="CDD" id="cd01734">
    <property type="entry name" value="YlxS_C"/>
    <property type="match status" value="1"/>
</dbReference>
<dbReference type="InterPro" id="IPR003728">
    <property type="entry name" value="Ribosome_maturation_RimP"/>
</dbReference>
<name>A0A7U4E9N7_MYCPK</name>
<dbReference type="EMBL" id="CP003021">
    <property type="protein sequence ID" value="AEM68845.1"/>
    <property type="molecule type" value="Genomic_DNA"/>
</dbReference>
<dbReference type="PANTHER" id="PTHR33867:SF1">
    <property type="entry name" value="RIBOSOME MATURATION FACTOR RIMP"/>
    <property type="match status" value="1"/>
</dbReference>
<gene>
    <name evidence="3 5" type="primary">rimP</name>
    <name evidence="5" type="ordered locus">MPUT_0474</name>
</gene>
<reference evidence="5 6" key="1">
    <citation type="journal article" date="2011" name="J. Bacteriol.">
        <title>Genome Sequence of Mycoplasma putrefaciens Type Strain KS1.</title>
        <authorList>
            <person name="Calcutt M.J."/>
            <person name="Foecking M.F."/>
        </authorList>
    </citation>
    <scope>NUCLEOTIDE SEQUENCE [LARGE SCALE GENOMIC DNA]</scope>
    <source>
        <strain evidence="6">ATCC 15718 / NCTC 10155 / C30 KS-1 / KS-1</strain>
    </source>
</reference>
<evidence type="ECO:0000313" key="5">
    <source>
        <dbReference type="EMBL" id="AEM68845.1"/>
    </source>
</evidence>
<evidence type="ECO:0000256" key="1">
    <source>
        <dbReference type="ARBA" id="ARBA00022490"/>
    </source>
</evidence>
<keyword evidence="1 3" id="KW-0963">Cytoplasm</keyword>
<dbReference type="Gene3D" id="3.30.300.70">
    <property type="entry name" value="RimP-like superfamily, N-terminal"/>
    <property type="match status" value="1"/>
</dbReference>
<proteinExistence type="inferred from homology"/>
<sequence length="164" mass="19477">MKNFNILRQKLYDLINQKLESLNLEIYQINNHQEFAGDVLQILVQDKLKNNKRLDFDILVKANEIVSRALDDVKEIIDPYLLEVASAGIEKEIRTYQELQKALDEYLYIQLNQQVKNISEFMGYLVNYDDQSKIFKFEFFVKGQPKKIELSWADIKFARYAVKF</sequence>
<organism evidence="5 6">
    <name type="scientific">Mycoplasma putrefaciens (strain ATCC 15718 / NCTC 10155 / C30 KS-1 / KS-1)</name>
    <dbReference type="NCBI Taxonomy" id="743965"/>
    <lineage>
        <taxon>Bacteria</taxon>
        <taxon>Bacillati</taxon>
        <taxon>Mycoplasmatota</taxon>
        <taxon>Mollicutes</taxon>
        <taxon>Mycoplasmataceae</taxon>
        <taxon>Mycoplasma</taxon>
    </lineage>
</organism>
<comment type="similarity">
    <text evidence="3">Belongs to the RimP family.</text>
</comment>
<dbReference type="SUPFAM" id="SSF75420">
    <property type="entry name" value="YhbC-like, N-terminal domain"/>
    <property type="match status" value="1"/>
</dbReference>
<evidence type="ECO:0000256" key="3">
    <source>
        <dbReference type="HAMAP-Rule" id="MF_01077"/>
    </source>
</evidence>
<dbReference type="InterPro" id="IPR028998">
    <property type="entry name" value="RimP_C"/>
</dbReference>
<protein>
    <recommendedName>
        <fullName evidence="3">Ribosome maturation factor RimP</fullName>
    </recommendedName>
</protein>